<feature type="domain" description="Nuclease associated modular" evidence="2">
    <location>
        <begin position="157"/>
        <end position="173"/>
    </location>
</feature>
<protein>
    <recommendedName>
        <fullName evidence="2">Nuclease associated modular domain-containing protein</fullName>
    </recommendedName>
</protein>
<feature type="region of interest" description="Disordered" evidence="1">
    <location>
        <begin position="140"/>
        <end position="184"/>
    </location>
</feature>
<dbReference type="RefSeq" id="WP_062374447.1">
    <property type="nucleotide sequence ID" value="NZ_LNCD01000124.1"/>
</dbReference>
<evidence type="ECO:0000256" key="1">
    <source>
        <dbReference type="SAM" id="MobiDB-lite"/>
    </source>
</evidence>
<proteinExistence type="predicted"/>
<evidence type="ECO:0000259" key="2">
    <source>
        <dbReference type="SMART" id="SM00496"/>
    </source>
</evidence>
<evidence type="ECO:0000313" key="4">
    <source>
        <dbReference type="Proteomes" id="UP000068164"/>
    </source>
</evidence>
<reference evidence="3 4" key="1">
    <citation type="submission" date="2015-11" db="EMBL/GenBank/DDBJ databases">
        <title>Draft Genome Sequence of the Strain BR 10423 (Rhizobium sp.) isolated from nodules of Mimosa pudica.</title>
        <authorList>
            <person name="Barauna A.C."/>
            <person name="Zilli J.E."/>
            <person name="Simoes-Araujo J.L."/>
            <person name="Reis V.M."/>
            <person name="James E.K."/>
            <person name="Reis F.B.Jr."/>
            <person name="Rouws L.F."/>
            <person name="Passos S.R."/>
            <person name="Gois S.R."/>
        </authorList>
    </citation>
    <scope>NUCLEOTIDE SEQUENCE [LARGE SCALE GENOMIC DNA]</scope>
    <source>
        <strain evidence="3 4">BR10423</strain>
    </source>
</reference>
<dbReference type="GO" id="GO:0003677">
    <property type="term" value="F:DNA binding"/>
    <property type="evidence" value="ECO:0007669"/>
    <property type="project" value="InterPro"/>
</dbReference>
<dbReference type="SMART" id="SM00496">
    <property type="entry name" value="IENR2"/>
    <property type="match status" value="4"/>
</dbReference>
<dbReference type="Proteomes" id="UP000068164">
    <property type="component" value="Unassembled WGS sequence"/>
</dbReference>
<name>A0A109J7T1_9HYPH</name>
<gene>
    <name evidence="3" type="ORF">AS026_19450</name>
</gene>
<sequence>MTMHFNPRDVLASIQSDFQGHSISKPLMTILCRMYESSHRRQVAAGIGFELTFDQYLSLITKARRQRMEQEFKSGTFKQFMESATGYVLTWRNREARATGTLNMETAVFVNREQSRRNQHFKKGDKHTQESKDAIALARTGTKHSEETKARIKQSNLGQTRSEETKAKISAARRGRTMSEETKAKMAAKRAAYWAAKRAEQQ</sequence>
<dbReference type="InterPro" id="IPR003611">
    <property type="entry name" value="NUMOD3"/>
</dbReference>
<accession>A0A109J7T1</accession>
<dbReference type="OrthoDB" id="8454564at2"/>
<evidence type="ECO:0000313" key="3">
    <source>
        <dbReference type="EMBL" id="KWV43848.1"/>
    </source>
</evidence>
<feature type="domain" description="Nuclease associated modular" evidence="2">
    <location>
        <begin position="123"/>
        <end position="139"/>
    </location>
</feature>
<dbReference type="EMBL" id="LNCD01000124">
    <property type="protein sequence ID" value="KWV43848.1"/>
    <property type="molecule type" value="Genomic_DNA"/>
</dbReference>
<organism evidence="3 4">
    <name type="scientific">Rhizobium altiplani</name>
    <dbReference type="NCBI Taxonomy" id="1864509"/>
    <lineage>
        <taxon>Bacteria</taxon>
        <taxon>Pseudomonadati</taxon>
        <taxon>Pseudomonadota</taxon>
        <taxon>Alphaproteobacteria</taxon>
        <taxon>Hyphomicrobiales</taxon>
        <taxon>Rhizobiaceae</taxon>
        <taxon>Rhizobium/Agrobacterium group</taxon>
        <taxon>Rhizobium</taxon>
    </lineage>
</organism>
<comment type="caution">
    <text evidence="3">The sequence shown here is derived from an EMBL/GenBank/DDBJ whole genome shotgun (WGS) entry which is preliminary data.</text>
</comment>
<dbReference type="Pfam" id="PF07460">
    <property type="entry name" value="NUMOD3"/>
    <property type="match status" value="2"/>
</dbReference>
<dbReference type="AlphaFoldDB" id="A0A109J7T1"/>
<feature type="domain" description="Nuclease associated modular" evidence="2">
    <location>
        <begin position="174"/>
        <end position="190"/>
    </location>
</feature>
<feature type="domain" description="Nuclease associated modular" evidence="2">
    <location>
        <begin position="140"/>
        <end position="156"/>
    </location>
</feature>
<keyword evidence="4" id="KW-1185">Reference proteome</keyword>